<name>A0ABP8LFQ6_9MICO</name>
<dbReference type="InterPro" id="IPR012341">
    <property type="entry name" value="6hp_glycosidase-like_sf"/>
</dbReference>
<organism evidence="2 3">
    <name type="scientific">Georgenia halophila</name>
    <dbReference type="NCBI Taxonomy" id="620889"/>
    <lineage>
        <taxon>Bacteria</taxon>
        <taxon>Bacillati</taxon>
        <taxon>Actinomycetota</taxon>
        <taxon>Actinomycetes</taxon>
        <taxon>Micrococcales</taxon>
        <taxon>Bogoriellaceae</taxon>
        <taxon>Georgenia</taxon>
    </lineage>
</organism>
<dbReference type="EMBL" id="BAABGN010000012">
    <property type="protein sequence ID" value="GAA4428037.1"/>
    <property type="molecule type" value="Genomic_DNA"/>
</dbReference>
<feature type="region of interest" description="Disordered" evidence="1">
    <location>
        <begin position="53"/>
        <end position="116"/>
    </location>
</feature>
<keyword evidence="3" id="KW-1185">Reference proteome</keyword>
<comment type="caution">
    <text evidence="2">The sequence shown here is derived from an EMBL/GenBank/DDBJ whole genome shotgun (WGS) entry which is preliminary data.</text>
</comment>
<protein>
    <recommendedName>
        <fullName evidence="4">Glycoside hydrolase family 65</fullName>
    </recommendedName>
</protein>
<dbReference type="Proteomes" id="UP001500622">
    <property type="component" value="Unassembled WGS sequence"/>
</dbReference>
<feature type="compositionally biased region" description="Basic and acidic residues" evidence="1">
    <location>
        <begin position="106"/>
        <end position="116"/>
    </location>
</feature>
<dbReference type="Gene3D" id="1.50.10.10">
    <property type="match status" value="1"/>
</dbReference>
<evidence type="ECO:0000313" key="3">
    <source>
        <dbReference type="Proteomes" id="UP001500622"/>
    </source>
</evidence>
<evidence type="ECO:0000256" key="1">
    <source>
        <dbReference type="SAM" id="MobiDB-lite"/>
    </source>
</evidence>
<sequence>MQPAGRLDREAIVRRHAVVSDTIDPRSPVQVGNGTLAFAVDVTGLQTFPDAYPVPDASGGPAGTLLGTQAQWGWHSSPPPDGREPELRRRPYRTRRGQVPYVDAEPSGKDDSTLDEESRWLRANPHRLDLLRMGLVVDGTSPPREDLGPCRQVLDLWTGTVTSELALAGERLRVTTACHPERDVLAVRVERLDAGRPGDGPRLGVRLAFPYGSESWTNAADWGRSRDHRTEVHSPGAGGSAATVRRYFDSAPEPLYTVAVGAPEVLSDGDHQLLALGGTTLDRALDLVVELVPGGTAPAGPPLSVDEVLDAARRHWPAFWRSGAALDLSATTDPRAAELERRAVLSQYLTAVQCSGDLPPQETGLLTNSWRGRFHLEMHYWHAAHFALWGRPALLARSMEFYRRILPVARDTARLQGYDGARWPKQVGPDGRESPSHIGPFLLWQQPHVIHLAELLRRAGDEGAAERYGEIVDATARFMADVAEPTENGYALGPPLIPAQESYADLRDRVTNPPFELAYWSWALQVAQQWRIRAGLSPERLWDEVSNGMARPLVRDGRYAAIGVEPYTIREDHPSMVYGLGVVPATDLLDPRVVRTTLHSILEDWDWPSTWGWDFPALAMTAARLGEPSTAVDALLLEVPKNTYLPNGHNHQTDVLPAYLPGNGGLLAALALMTGGWDTGPATGAQGFPDDWVVRHEGFTPSP</sequence>
<dbReference type="InterPro" id="IPR008928">
    <property type="entry name" value="6-hairpin_glycosidase_sf"/>
</dbReference>
<evidence type="ECO:0000313" key="2">
    <source>
        <dbReference type="EMBL" id="GAA4428037.1"/>
    </source>
</evidence>
<evidence type="ECO:0008006" key="4">
    <source>
        <dbReference type="Google" id="ProtNLM"/>
    </source>
</evidence>
<dbReference type="SUPFAM" id="SSF48208">
    <property type="entry name" value="Six-hairpin glycosidases"/>
    <property type="match status" value="1"/>
</dbReference>
<reference evidence="3" key="1">
    <citation type="journal article" date="2019" name="Int. J. Syst. Evol. Microbiol.">
        <title>The Global Catalogue of Microorganisms (GCM) 10K type strain sequencing project: providing services to taxonomists for standard genome sequencing and annotation.</title>
        <authorList>
            <consortium name="The Broad Institute Genomics Platform"/>
            <consortium name="The Broad Institute Genome Sequencing Center for Infectious Disease"/>
            <person name="Wu L."/>
            <person name="Ma J."/>
        </authorList>
    </citation>
    <scope>NUCLEOTIDE SEQUENCE [LARGE SCALE GENOMIC DNA]</scope>
    <source>
        <strain evidence="3">JCM 17810</strain>
    </source>
</reference>
<accession>A0ABP8LFQ6</accession>
<gene>
    <name evidence="2" type="ORF">GCM10023169_28730</name>
</gene>
<proteinExistence type="predicted"/>